<gene>
    <name evidence="2" type="primary">bcsN</name>
    <name evidence="2" type="ORF">D5400_16335</name>
</gene>
<feature type="compositionally biased region" description="Polar residues" evidence="1">
    <location>
        <begin position="307"/>
        <end position="316"/>
    </location>
</feature>
<evidence type="ECO:0000256" key="1">
    <source>
        <dbReference type="SAM" id="MobiDB-lite"/>
    </source>
</evidence>
<accession>A0A3S9B6R2</accession>
<evidence type="ECO:0000313" key="3">
    <source>
        <dbReference type="Proteomes" id="UP000268192"/>
    </source>
</evidence>
<dbReference type="PROSITE" id="PS51257">
    <property type="entry name" value="PROKAR_LIPOPROTEIN"/>
    <property type="match status" value="1"/>
</dbReference>
<keyword evidence="3" id="KW-1185">Reference proteome</keyword>
<protein>
    <submittedName>
        <fullName evidence="2">Cellulose biosynthesis protein BcsN</fullName>
    </submittedName>
</protein>
<dbReference type="AlphaFoldDB" id="A0A3S9B6R2"/>
<dbReference type="EMBL" id="CP032509">
    <property type="protein sequence ID" value="AZN72629.1"/>
    <property type="molecule type" value="Genomic_DNA"/>
</dbReference>
<dbReference type="InterPro" id="IPR031482">
    <property type="entry name" value="CBP_BcsN"/>
</dbReference>
<dbReference type="Proteomes" id="UP000268192">
    <property type="component" value="Chromosome"/>
</dbReference>
<name>A0A3S9B6R2_9HYPH</name>
<dbReference type="RefSeq" id="WP_126010953.1">
    <property type="nucleotide sequence ID" value="NZ_CP032509.1"/>
</dbReference>
<reference evidence="2 3" key="1">
    <citation type="submission" date="2018-09" db="EMBL/GenBank/DDBJ databases">
        <title>Marinorhizobium profundi gen. nov., sp. nov., isolated from a deep-sea sediment sample from the New Britain Trench and proposal of Marinorhizobiaceae fam. nov. in the order Rhizobiales of the class Alphaproteobacteria.</title>
        <authorList>
            <person name="Cao J."/>
        </authorList>
    </citation>
    <scope>NUCLEOTIDE SEQUENCE [LARGE SCALE GENOMIC DNA]</scope>
    <source>
        <strain evidence="2 3">WS11</strain>
    </source>
</reference>
<dbReference type="KEGG" id="abaw:D5400_16335"/>
<organism evidence="2 3">
    <name type="scientific">Georhizobium profundi</name>
    <dbReference type="NCBI Taxonomy" id="2341112"/>
    <lineage>
        <taxon>Bacteria</taxon>
        <taxon>Pseudomonadati</taxon>
        <taxon>Pseudomonadota</taxon>
        <taxon>Alphaproteobacteria</taxon>
        <taxon>Hyphomicrobiales</taxon>
        <taxon>Rhizobiaceae</taxon>
        <taxon>Georhizobium</taxon>
    </lineage>
</organism>
<evidence type="ECO:0000313" key="2">
    <source>
        <dbReference type="EMBL" id="AZN72629.1"/>
    </source>
</evidence>
<dbReference type="OrthoDB" id="7948789at2"/>
<dbReference type="Pfam" id="PF17038">
    <property type="entry name" value="CBP_BcsN"/>
    <property type="match status" value="1"/>
</dbReference>
<feature type="region of interest" description="Disordered" evidence="1">
    <location>
        <begin position="283"/>
        <end position="316"/>
    </location>
</feature>
<sequence>MRHEKANGKARLVSATSIALLGFILAGCGTPTDLQRASTNERIGAVKALVLPPPGGPSVVDVVERRYSNAIQQDVALSAASNVPGQNLLRVQLFGPMGTEAGQTSLSNLPITETTIQREMRAAFPGVAMQRSPLYAQNSFGPFGYAVGRSGRDLCLYAWQRVTGPTRAAPFSPRGTMQTRLRLCQTGASEQALLSVMYGYTVTGGFPAAGWNPFGPPPPPDPRLGVTGKPVFPAVPQRMETVLEPEPEPIRRPVSRRAVAPGPAPAPAQVPVTAPVVRGPIVPPPPSAATAVPIVPAPPTVAPAPSNETSPRQIQP</sequence>
<proteinExistence type="predicted"/>